<name>A0A380MK80_9GAMM</name>
<dbReference type="EMBL" id="UHIA01000003">
    <property type="protein sequence ID" value="SUO92518.1"/>
    <property type="molecule type" value="Genomic_DNA"/>
</dbReference>
<organism evidence="2 3">
    <name type="scientific">Suttonella indologenes</name>
    <dbReference type="NCBI Taxonomy" id="13276"/>
    <lineage>
        <taxon>Bacteria</taxon>
        <taxon>Pseudomonadati</taxon>
        <taxon>Pseudomonadota</taxon>
        <taxon>Gammaproteobacteria</taxon>
        <taxon>Cardiobacteriales</taxon>
        <taxon>Cardiobacteriaceae</taxon>
        <taxon>Suttonella</taxon>
    </lineage>
</organism>
<dbReference type="InterPro" id="IPR036597">
    <property type="entry name" value="Fido-like_dom_sf"/>
</dbReference>
<keyword evidence="3" id="KW-1185">Reference proteome</keyword>
<evidence type="ECO:0000313" key="2">
    <source>
        <dbReference type="EMBL" id="SUO92518.1"/>
    </source>
</evidence>
<sequence length="145" mass="16984">MSLCSHFYISGYFEEHKNRYVDLMRQVSQTGDWNEWIIFFLQAVESQSMRNLHISENIRQLYEEMKQVFSQVLASKHALTVLDFIFTYPVFRNSSLAEKTDLPPATANRLSKALHEKGLLTVTEESSGRKSTRYSFEHLMNLVRV</sequence>
<proteinExistence type="predicted"/>
<dbReference type="GO" id="GO:0006355">
    <property type="term" value="P:regulation of DNA-templated transcription"/>
    <property type="evidence" value="ECO:0007669"/>
    <property type="project" value="InterPro"/>
</dbReference>
<feature type="domain" description="HTH iclR-type" evidence="1">
    <location>
        <begin position="78"/>
        <end position="121"/>
    </location>
</feature>
<gene>
    <name evidence="2" type="ORF">NCTC10717_00595</name>
</gene>
<evidence type="ECO:0000313" key="3">
    <source>
        <dbReference type="Proteomes" id="UP000254575"/>
    </source>
</evidence>
<dbReference type="GO" id="GO:0003677">
    <property type="term" value="F:DNA binding"/>
    <property type="evidence" value="ECO:0007669"/>
    <property type="project" value="InterPro"/>
</dbReference>
<dbReference type="Proteomes" id="UP000254575">
    <property type="component" value="Unassembled WGS sequence"/>
</dbReference>
<dbReference type="Pfam" id="PF09339">
    <property type="entry name" value="HTH_IclR"/>
    <property type="match status" value="1"/>
</dbReference>
<dbReference type="InterPro" id="IPR036390">
    <property type="entry name" value="WH_DNA-bd_sf"/>
</dbReference>
<dbReference type="Gene3D" id="1.10.10.10">
    <property type="entry name" value="Winged helix-like DNA-binding domain superfamily/Winged helix DNA-binding domain"/>
    <property type="match status" value="1"/>
</dbReference>
<protein>
    <recommendedName>
        <fullName evidence="1">HTH iclR-type domain-containing protein</fullName>
    </recommendedName>
</protein>
<evidence type="ECO:0000259" key="1">
    <source>
        <dbReference type="Pfam" id="PF09339"/>
    </source>
</evidence>
<dbReference type="RefSeq" id="WP_218564531.1">
    <property type="nucleotide sequence ID" value="NZ_UHIA01000003.1"/>
</dbReference>
<dbReference type="SUPFAM" id="SSF140931">
    <property type="entry name" value="Fic-like"/>
    <property type="match status" value="1"/>
</dbReference>
<dbReference type="InterPro" id="IPR036388">
    <property type="entry name" value="WH-like_DNA-bd_sf"/>
</dbReference>
<dbReference type="SUPFAM" id="SSF46785">
    <property type="entry name" value="Winged helix' DNA-binding domain"/>
    <property type="match status" value="1"/>
</dbReference>
<reference evidence="2 3" key="1">
    <citation type="submission" date="2018-06" db="EMBL/GenBank/DDBJ databases">
        <authorList>
            <consortium name="Pathogen Informatics"/>
            <person name="Doyle S."/>
        </authorList>
    </citation>
    <scope>NUCLEOTIDE SEQUENCE [LARGE SCALE GENOMIC DNA]</scope>
    <source>
        <strain evidence="2 3">NCTC10717</strain>
    </source>
</reference>
<accession>A0A380MK80</accession>
<dbReference type="AlphaFoldDB" id="A0A380MK80"/>
<dbReference type="InterPro" id="IPR005471">
    <property type="entry name" value="Tscrpt_reg_IclR_N"/>
</dbReference>